<feature type="chain" id="PRO_5006860973" evidence="1">
    <location>
        <begin position="21"/>
        <end position="101"/>
    </location>
</feature>
<dbReference type="InterPro" id="IPR009971">
    <property type="entry name" value="DUF1496"/>
</dbReference>
<dbReference type="Proteomes" id="UP000059419">
    <property type="component" value="Chromosome 1"/>
</dbReference>
<gene>
    <name evidence="2" type="ORF">EM595_2000</name>
</gene>
<dbReference type="KEGG" id="ege:EM595_2000"/>
<evidence type="ECO:0000313" key="3">
    <source>
        <dbReference type="Proteomes" id="UP000059419"/>
    </source>
</evidence>
<dbReference type="PATRIC" id="fig|1619313.3.peg.2071"/>
<organism evidence="2 3">
    <name type="scientific">Duffyella gerundensis</name>
    <dbReference type="NCBI Taxonomy" id="1619313"/>
    <lineage>
        <taxon>Bacteria</taxon>
        <taxon>Pseudomonadati</taxon>
        <taxon>Pseudomonadota</taxon>
        <taxon>Gammaproteobacteria</taxon>
        <taxon>Enterobacterales</taxon>
        <taxon>Erwiniaceae</taxon>
        <taxon>Duffyella</taxon>
    </lineage>
</organism>
<keyword evidence="3" id="KW-1185">Reference proteome</keyword>
<dbReference type="AlphaFoldDB" id="A0A0U5L0L5"/>
<feature type="signal peptide" evidence="1">
    <location>
        <begin position="1"/>
        <end position="20"/>
    </location>
</feature>
<name>A0A0U5L0L5_9GAMM</name>
<proteinExistence type="predicted"/>
<dbReference type="STRING" id="1619313.EM595_2000"/>
<sequence>MRKRAAAIAIMLMVSSAAMAHREEYNSMPSQGGNADVVVDLPPEVWTQNQQRQQDDCQRCCTYENRRYSEGSLVKAEGIILQCSRDEKSLGTNNLIWKVLK</sequence>
<protein>
    <submittedName>
        <fullName evidence="2">Putative secreted protein</fullName>
    </submittedName>
</protein>
<evidence type="ECO:0000313" key="2">
    <source>
        <dbReference type="EMBL" id="CUU24234.1"/>
    </source>
</evidence>
<dbReference type="Pfam" id="PF07383">
    <property type="entry name" value="DUF1496"/>
    <property type="match status" value="1"/>
</dbReference>
<dbReference type="EMBL" id="LN907827">
    <property type="protein sequence ID" value="CUU24234.1"/>
    <property type="molecule type" value="Genomic_DNA"/>
</dbReference>
<keyword evidence="1" id="KW-0732">Signal</keyword>
<evidence type="ECO:0000256" key="1">
    <source>
        <dbReference type="SAM" id="SignalP"/>
    </source>
</evidence>
<reference evidence="3" key="1">
    <citation type="submission" date="2015-11" db="EMBL/GenBank/DDBJ databases">
        <authorList>
            <person name="Blom J."/>
        </authorList>
    </citation>
    <scope>NUCLEOTIDE SEQUENCE [LARGE SCALE GENOMIC DNA]</scope>
</reference>
<accession>A0A0U5L0L5</accession>